<sequence length="582" mass="67367">MTTFIPSKKRSLSDSPPPYAMKKSSDEVVSVFGRLNKLSSYHIVWYNELHANPLEYYRISSKFQRGVVDYLECFLSIEECKEYIRSMANDCRHVILIVSVIASSLAQLMNDMNVIGAVNSIYIHREQSHENPNAAKDIDYLKSQAKEEKHVWKIECRMHGDEGNLSLLLHQRLIKLDIAARILTSSATDKVHTDSDQAVCQTFIEGMSTLLNELVIPEANIVTLDDETKVPKNTKHAVTALFSLKGLKYFSPDSLVHTPVIPSDTMAALWDCLATMCKDKGEFQRALYYFEKAEGFIIENESLIVARKVNMAQVNRMMDQYALAWSIYRDLLNECLDVPEKDEYNVFSEIATDMPYVESESAMEVWYPNVFGYLEYVNAQCREAPADKLLFKDALLQRYRTLGHAYWYLGHNKKHALLCYERWRELLEENDESIGEFFLYLAHVHFIDDSMRAKSLYEQAIVELSIVEEMWAAELAICYSRLGYLQKRKRFFTRSFYLLIYVEDLPTLLRKHLEEAGECYLYLAKSYVREDSTAEKATIRQLCEQALRLFLNVKPPTSNFREMQDCAELLLNMQENNGINVS</sequence>
<evidence type="ECO:0000313" key="1">
    <source>
        <dbReference type="EMBL" id="CAF1004722.1"/>
    </source>
</evidence>
<name>A0A814H4C6_9BILA</name>
<gene>
    <name evidence="1" type="ORF">GPM918_LOCUS13948</name>
    <name evidence="2" type="ORF">SRO942_LOCUS13942</name>
</gene>
<accession>A0A814H4C6</accession>
<organism evidence="1 3">
    <name type="scientific">Didymodactylos carnosus</name>
    <dbReference type="NCBI Taxonomy" id="1234261"/>
    <lineage>
        <taxon>Eukaryota</taxon>
        <taxon>Metazoa</taxon>
        <taxon>Spiralia</taxon>
        <taxon>Gnathifera</taxon>
        <taxon>Rotifera</taxon>
        <taxon>Eurotatoria</taxon>
        <taxon>Bdelloidea</taxon>
        <taxon>Philodinida</taxon>
        <taxon>Philodinidae</taxon>
        <taxon>Didymodactylos</taxon>
    </lineage>
</organism>
<reference evidence="1" key="1">
    <citation type="submission" date="2021-02" db="EMBL/GenBank/DDBJ databases">
        <authorList>
            <person name="Nowell W R."/>
        </authorList>
    </citation>
    <scope>NUCLEOTIDE SEQUENCE</scope>
</reference>
<evidence type="ECO:0000313" key="2">
    <source>
        <dbReference type="EMBL" id="CAF3775970.1"/>
    </source>
</evidence>
<dbReference type="EMBL" id="CAJOBC010003288">
    <property type="protein sequence ID" value="CAF3775970.1"/>
    <property type="molecule type" value="Genomic_DNA"/>
</dbReference>
<dbReference type="Proteomes" id="UP000663829">
    <property type="component" value="Unassembled WGS sequence"/>
</dbReference>
<keyword evidence="3" id="KW-1185">Reference proteome</keyword>
<dbReference type="AlphaFoldDB" id="A0A814H4C6"/>
<comment type="caution">
    <text evidence="1">The sequence shown here is derived from an EMBL/GenBank/DDBJ whole genome shotgun (WGS) entry which is preliminary data.</text>
</comment>
<dbReference type="Proteomes" id="UP000681722">
    <property type="component" value="Unassembled WGS sequence"/>
</dbReference>
<evidence type="ECO:0000313" key="3">
    <source>
        <dbReference type="Proteomes" id="UP000663829"/>
    </source>
</evidence>
<dbReference type="EMBL" id="CAJNOQ010003289">
    <property type="protein sequence ID" value="CAF1004722.1"/>
    <property type="molecule type" value="Genomic_DNA"/>
</dbReference>
<protein>
    <submittedName>
        <fullName evidence="1">Uncharacterized protein</fullName>
    </submittedName>
</protein>
<proteinExistence type="predicted"/>
<dbReference type="OrthoDB" id="10058584at2759"/>